<name>A0AAX1UKM9_CERSP</name>
<organism evidence="5 6">
    <name type="scientific">Cereibacter sphaeroides</name>
    <name type="common">Rhodobacter sphaeroides</name>
    <dbReference type="NCBI Taxonomy" id="1063"/>
    <lineage>
        <taxon>Bacteria</taxon>
        <taxon>Pseudomonadati</taxon>
        <taxon>Pseudomonadota</taxon>
        <taxon>Alphaproteobacteria</taxon>
        <taxon>Rhodobacterales</taxon>
        <taxon>Paracoccaceae</taxon>
        <taxon>Cereibacter</taxon>
    </lineage>
</organism>
<evidence type="ECO:0000313" key="5">
    <source>
        <dbReference type="EMBL" id="RHZ94279.1"/>
    </source>
</evidence>
<keyword evidence="2" id="KW-0238">DNA-binding</keyword>
<dbReference type="EMBL" id="QWGP01000013">
    <property type="protein sequence ID" value="RHZ94279.1"/>
    <property type="molecule type" value="Genomic_DNA"/>
</dbReference>
<dbReference type="Proteomes" id="UP000266305">
    <property type="component" value="Unassembled WGS sequence"/>
</dbReference>
<dbReference type="InterPro" id="IPR011711">
    <property type="entry name" value="GntR_C"/>
</dbReference>
<dbReference type="SUPFAM" id="SSF48008">
    <property type="entry name" value="GntR ligand-binding domain-like"/>
    <property type="match status" value="1"/>
</dbReference>
<dbReference type="PANTHER" id="PTHR43537:SF5">
    <property type="entry name" value="UXU OPERON TRANSCRIPTIONAL REGULATOR"/>
    <property type="match status" value="1"/>
</dbReference>
<proteinExistence type="predicted"/>
<reference evidence="5 6" key="1">
    <citation type="submission" date="2018-08" db="EMBL/GenBank/DDBJ databases">
        <title>Draft genome sequence of Rhodobacter sphaeroides FY.</title>
        <authorList>
            <person name="Rayyan A."/>
            <person name="Meyer T.E."/>
            <person name="Kyndt J.A."/>
        </authorList>
    </citation>
    <scope>NUCLEOTIDE SEQUENCE [LARGE SCALE GENOMIC DNA]</scope>
    <source>
        <strain evidence="5 6">FY</strain>
    </source>
</reference>
<dbReference type="Gene3D" id="1.20.120.530">
    <property type="entry name" value="GntR ligand-binding domain-like"/>
    <property type="match status" value="1"/>
</dbReference>
<dbReference type="AlphaFoldDB" id="A0AAX1UKM9"/>
<dbReference type="SUPFAM" id="SSF46785">
    <property type="entry name" value="Winged helix' DNA-binding domain"/>
    <property type="match status" value="1"/>
</dbReference>
<dbReference type="InterPro" id="IPR036388">
    <property type="entry name" value="WH-like_DNA-bd_sf"/>
</dbReference>
<dbReference type="InterPro" id="IPR036390">
    <property type="entry name" value="WH_DNA-bd_sf"/>
</dbReference>
<gene>
    <name evidence="5" type="ORF">D1114_12850</name>
</gene>
<dbReference type="Pfam" id="PF07729">
    <property type="entry name" value="FCD"/>
    <property type="match status" value="1"/>
</dbReference>
<accession>A0AAX1UKM9</accession>
<sequence length="234" mass="25630">MRMGRQEARDRLWRILEERAPAAGDRLPPERALKDLVGCSRETLRAVLAALEAEGRIWRHVGQGTFRGRAPLGRPVRDALLLEAATPADLMDARLLLEPPVAAAAAARRSAEDVALLRRRLAEGRAARDRAACERADDAFHRAIAEVARNPLLIALLRHFSGARCRAVWQREWDRTYRRVGVEEFTHAHGDQHARVVEAIAAGDGPAAHRAMATHLATICAAMGLPPAPEAAEG</sequence>
<dbReference type="GO" id="GO:0003700">
    <property type="term" value="F:DNA-binding transcription factor activity"/>
    <property type="evidence" value="ECO:0007669"/>
    <property type="project" value="InterPro"/>
</dbReference>
<evidence type="ECO:0000256" key="1">
    <source>
        <dbReference type="ARBA" id="ARBA00023015"/>
    </source>
</evidence>
<dbReference type="SMART" id="SM00895">
    <property type="entry name" value="FCD"/>
    <property type="match status" value="1"/>
</dbReference>
<keyword evidence="1" id="KW-0805">Transcription regulation</keyword>
<evidence type="ECO:0000259" key="4">
    <source>
        <dbReference type="PROSITE" id="PS50949"/>
    </source>
</evidence>
<dbReference type="InterPro" id="IPR000524">
    <property type="entry name" value="Tscrpt_reg_HTH_GntR"/>
</dbReference>
<dbReference type="PRINTS" id="PR00035">
    <property type="entry name" value="HTHGNTR"/>
</dbReference>
<dbReference type="InterPro" id="IPR008920">
    <property type="entry name" value="TF_FadR/GntR_C"/>
</dbReference>
<feature type="domain" description="HTH gntR-type" evidence="4">
    <location>
        <begin position="2"/>
        <end position="70"/>
    </location>
</feature>
<keyword evidence="3" id="KW-0804">Transcription</keyword>
<evidence type="ECO:0000313" key="6">
    <source>
        <dbReference type="Proteomes" id="UP000266305"/>
    </source>
</evidence>
<dbReference type="PROSITE" id="PS50949">
    <property type="entry name" value="HTH_GNTR"/>
    <property type="match status" value="1"/>
</dbReference>
<protein>
    <submittedName>
        <fullName evidence="5">FadR family transcriptional regulator</fullName>
    </submittedName>
</protein>
<evidence type="ECO:0000256" key="2">
    <source>
        <dbReference type="ARBA" id="ARBA00023125"/>
    </source>
</evidence>
<comment type="caution">
    <text evidence="5">The sequence shown here is derived from an EMBL/GenBank/DDBJ whole genome shotgun (WGS) entry which is preliminary data.</text>
</comment>
<dbReference type="Gene3D" id="1.10.10.10">
    <property type="entry name" value="Winged helix-like DNA-binding domain superfamily/Winged helix DNA-binding domain"/>
    <property type="match status" value="1"/>
</dbReference>
<dbReference type="Pfam" id="PF00392">
    <property type="entry name" value="GntR"/>
    <property type="match status" value="1"/>
</dbReference>
<dbReference type="PANTHER" id="PTHR43537">
    <property type="entry name" value="TRANSCRIPTIONAL REGULATOR, GNTR FAMILY"/>
    <property type="match status" value="1"/>
</dbReference>
<evidence type="ECO:0000256" key="3">
    <source>
        <dbReference type="ARBA" id="ARBA00023163"/>
    </source>
</evidence>
<dbReference type="GO" id="GO:0003677">
    <property type="term" value="F:DNA binding"/>
    <property type="evidence" value="ECO:0007669"/>
    <property type="project" value="UniProtKB-KW"/>
</dbReference>
<dbReference type="SMART" id="SM00345">
    <property type="entry name" value="HTH_GNTR"/>
    <property type="match status" value="1"/>
</dbReference>
<dbReference type="RefSeq" id="WP_009565011.1">
    <property type="nucleotide sequence ID" value="NZ_JALGAP010000013.1"/>
</dbReference>